<name>A0A0X8FFP5_9LACT</name>
<evidence type="ECO:0000313" key="4">
    <source>
        <dbReference type="EMBL" id="QPS01854.1"/>
    </source>
</evidence>
<dbReference type="RefSeq" id="WP_060778871.1">
    <property type="nucleotide sequence ID" value="NZ_CAJHLF010000004.1"/>
</dbReference>
<dbReference type="Proteomes" id="UP001069145">
    <property type="component" value="Unassembled WGS sequence"/>
</dbReference>
<gene>
    <name evidence="4" type="ORF">I6G68_01910</name>
    <name evidence="3" type="ORF">ODY43_02950</name>
</gene>
<dbReference type="SUPFAM" id="SSF51445">
    <property type="entry name" value="(Trans)glycosidases"/>
    <property type="match status" value="1"/>
</dbReference>
<dbReference type="InterPro" id="IPR013785">
    <property type="entry name" value="Aldolase_TIM"/>
</dbReference>
<dbReference type="Pfam" id="PF19200">
    <property type="entry name" value="MupG_N"/>
    <property type="match status" value="1"/>
</dbReference>
<dbReference type="GeneID" id="35767790"/>
<evidence type="ECO:0000313" key="3">
    <source>
        <dbReference type="EMBL" id="MCY3052937.1"/>
    </source>
</evidence>
<dbReference type="Pfam" id="PF05913">
    <property type="entry name" value="MupG_C"/>
    <property type="match status" value="1"/>
</dbReference>
<dbReference type="PANTHER" id="PTHR38435">
    <property type="match status" value="1"/>
</dbReference>
<dbReference type="EMBL" id="CP065662">
    <property type="protein sequence ID" value="QPS01854.1"/>
    <property type="molecule type" value="Genomic_DNA"/>
</dbReference>
<evidence type="ECO:0000313" key="6">
    <source>
        <dbReference type="Proteomes" id="UP001069145"/>
    </source>
</evidence>
<keyword evidence="6" id="KW-1185">Reference proteome</keyword>
<dbReference type="KEGG" id="aun:AWM73_08105"/>
<organism evidence="4 5">
    <name type="scientific">Aerococcus urinae</name>
    <dbReference type="NCBI Taxonomy" id="1376"/>
    <lineage>
        <taxon>Bacteria</taxon>
        <taxon>Bacillati</taxon>
        <taxon>Bacillota</taxon>
        <taxon>Bacilli</taxon>
        <taxon>Lactobacillales</taxon>
        <taxon>Aerococcaceae</taxon>
        <taxon>Aerococcus</taxon>
    </lineage>
</organism>
<reference evidence="4 5" key="1">
    <citation type="submission" date="2020-12" db="EMBL/GenBank/DDBJ databases">
        <title>FDA dAtabase for Regulatory Grade micrObial Sequences (FDA-ARGOS): Supporting development and validation of Infectious Disease Dx tests.</title>
        <authorList>
            <person name="Sproer C."/>
            <person name="Gronow S."/>
            <person name="Severitt S."/>
            <person name="Schroder I."/>
            <person name="Tallon L."/>
            <person name="Sadzewicz L."/>
            <person name="Zhao X."/>
            <person name="Boylan J."/>
            <person name="Ott S."/>
            <person name="Bowen H."/>
            <person name="Vavikolanu K."/>
            <person name="Mehta A."/>
            <person name="Aluvathingal J."/>
            <person name="Nadendla S."/>
            <person name="Lowell S."/>
            <person name="Myers T."/>
            <person name="Yan Y."/>
            <person name="Sichtig H."/>
        </authorList>
    </citation>
    <scope>NUCLEOTIDE SEQUENCE [LARGE SCALE GENOMIC DNA]</scope>
    <source>
        <strain evidence="4 5">FDAARGOS_911</strain>
    </source>
</reference>
<dbReference type="InterPro" id="IPR008589">
    <property type="entry name" value="MupG"/>
</dbReference>
<reference evidence="3" key="2">
    <citation type="submission" date="2022-09" db="EMBL/GenBank/DDBJ databases">
        <title>Aerococcus urinae taxonomy study.</title>
        <authorList>
            <person name="Christensen J."/>
            <person name="Senneby E."/>
        </authorList>
    </citation>
    <scope>NUCLEOTIDE SEQUENCE</scope>
    <source>
        <strain evidence="3">NLD-066-U95</strain>
    </source>
</reference>
<dbReference type="InterPro" id="IPR029000">
    <property type="entry name" value="Cyclophilin-like_dom_sf"/>
</dbReference>
<dbReference type="InterPro" id="IPR017853">
    <property type="entry name" value="GH"/>
</dbReference>
<feature type="domain" description="6-phospho-N-acetylmuramidase C-terminal" evidence="1">
    <location>
        <begin position="248"/>
        <end position="350"/>
    </location>
</feature>
<dbReference type="EMBL" id="JAOTML010000002">
    <property type="protein sequence ID" value="MCY3052937.1"/>
    <property type="molecule type" value="Genomic_DNA"/>
</dbReference>
<feature type="domain" description="6-phospho-N-acetylmuramidase N-terminal" evidence="2">
    <location>
        <begin position="2"/>
        <end position="232"/>
    </location>
</feature>
<dbReference type="Gene3D" id="3.20.20.70">
    <property type="entry name" value="Aldolase class I"/>
    <property type="match status" value="1"/>
</dbReference>
<dbReference type="Proteomes" id="UP000594771">
    <property type="component" value="Chromosome"/>
</dbReference>
<accession>A0A0X8FFP5</accession>
<dbReference type="InterPro" id="IPR043797">
    <property type="entry name" value="MupG_N"/>
</dbReference>
<protein>
    <submittedName>
        <fullName evidence="4">DUF871 domain-containing protein</fullName>
    </submittedName>
    <submittedName>
        <fullName evidence="3">MupG family TIM beta-alpha barrel fold protein</fullName>
    </submittedName>
</protein>
<dbReference type="AlphaFoldDB" id="A0A0X8FFP5"/>
<dbReference type="OrthoDB" id="5809921at2"/>
<dbReference type="Gene3D" id="2.40.100.10">
    <property type="entry name" value="Cyclophilin-like"/>
    <property type="match status" value="1"/>
</dbReference>
<evidence type="ECO:0000259" key="1">
    <source>
        <dbReference type="Pfam" id="PF05913"/>
    </source>
</evidence>
<evidence type="ECO:0000259" key="2">
    <source>
        <dbReference type="Pfam" id="PF19200"/>
    </source>
</evidence>
<proteinExistence type="predicted"/>
<dbReference type="PANTHER" id="PTHR38435:SF2">
    <property type="entry name" value="DUF871 DOMAIN-CONTAINING PROTEIN"/>
    <property type="match status" value="1"/>
</dbReference>
<evidence type="ECO:0000313" key="5">
    <source>
        <dbReference type="Proteomes" id="UP000594771"/>
    </source>
</evidence>
<dbReference type="InterPro" id="IPR043894">
    <property type="entry name" value="MupG_C"/>
</dbReference>
<dbReference type="SUPFAM" id="SSF50891">
    <property type="entry name" value="Cyclophilin-like"/>
    <property type="match status" value="1"/>
</dbReference>
<sequence length="354" mass="40394">MFGFSVYLNSDLSHEDRAYIENMKQGGFQGVFTSIQIPEDNQEKYFKRLQDLASLCKRLQLSLMVDMSLASLEKIGISLDKVEVLTQWGITGIRLDDGFSNEVIAKLSHKIHLGINASTIEENDIKEIIANGADKENIAAWHNYYPRPYTGLGEDYFIQKNHLFHQYGLKVQAFVSGDQPYRGPVYQGLPTLEKLRGKKPFMASLTMLKQYNVDQIYLSDPYLSGQSLEQFSYYIKDGIILLQGSYDDNYKSAKDPYFQEVQMCRPDISEYVVRSQYARRKIIEAIDPSNQAFRNKGSITVDNSLAGRYEGEFEIVRKDLPSDPSVNVVGAIASEDIPLIQLIGSKQKYLIQWR</sequence>